<accession>W0DFP1</accession>
<dbReference type="SUPFAM" id="SSF56281">
    <property type="entry name" value="Metallo-hydrolase/oxidoreductase"/>
    <property type="match status" value="1"/>
</dbReference>
<dbReference type="InterPro" id="IPR001279">
    <property type="entry name" value="Metallo-B-lactamas"/>
</dbReference>
<feature type="domain" description="Metallo-beta-lactamase" evidence="2">
    <location>
        <begin position="51"/>
        <end position="237"/>
    </location>
</feature>
<proteinExistence type="predicted"/>
<dbReference type="Proteomes" id="UP000018914">
    <property type="component" value="Chromosome"/>
</dbReference>
<evidence type="ECO:0000313" key="4">
    <source>
        <dbReference type="Proteomes" id="UP000018914"/>
    </source>
</evidence>
<evidence type="ECO:0000259" key="2">
    <source>
        <dbReference type="SMART" id="SM00849"/>
    </source>
</evidence>
<dbReference type="HOGENOM" id="CLU_056342_0_0_0"/>
<reference evidence="3 4" key="1">
    <citation type="submission" date="2013-12" db="EMBL/GenBank/DDBJ databases">
        <authorList>
            <consortium name="DOE Joint Genome Institute"/>
            <person name="Eisen J."/>
            <person name="Huntemann M."/>
            <person name="Han J."/>
            <person name="Chen A."/>
            <person name="Kyrpides N."/>
            <person name="Mavromatis K."/>
            <person name="Markowitz V."/>
            <person name="Palaniappan K."/>
            <person name="Ivanova N."/>
            <person name="Schaumberg A."/>
            <person name="Pati A."/>
            <person name="Liolios K."/>
            <person name="Nordberg H.P."/>
            <person name="Cantor M.N."/>
            <person name="Hua S.X."/>
            <person name="Woyke T."/>
        </authorList>
    </citation>
    <scope>NUCLEOTIDE SEQUENCE [LARGE SCALE GENOMIC DNA]</scope>
    <source>
        <strain evidence="3 4">DSM 23557</strain>
    </source>
</reference>
<dbReference type="Pfam" id="PF00753">
    <property type="entry name" value="Lactamase_B"/>
    <property type="match status" value="1"/>
</dbReference>
<dbReference type="Gene3D" id="3.60.15.10">
    <property type="entry name" value="Ribonuclease Z/Hydroxyacylglutathione hydrolase-like"/>
    <property type="match status" value="1"/>
</dbReference>
<name>W0DFP1_9AQUI</name>
<dbReference type="EMBL" id="CP007028">
    <property type="protein sequence ID" value="AHE96077.1"/>
    <property type="molecule type" value="Genomic_DNA"/>
</dbReference>
<feature type="chain" id="PRO_5004786971" evidence="1">
    <location>
        <begin position="18"/>
        <end position="323"/>
    </location>
</feature>
<dbReference type="InterPro" id="IPR036866">
    <property type="entry name" value="RibonucZ/Hydroxyglut_hydro"/>
</dbReference>
<sequence length="323" mass="36735">MSRLFSLLLLFLSISFAIPKHVKETLKELSPGIYGVFGVYEQVSPKNRGFISNAYFIITRDGVIVFDALSTYKLGKELVETIQTKTKKPIKYLIISHYHTDHFYGAKAFKEKGAIIIAHPYALEYLGSDEAQRMFNARLGVLGKDLMKGTVQLAPDLLVDKSLVILLGGERFEIHHWCKAHTNGDLVLWIPSKKVLISGDIVFGGRVPFLGSGNSKSWIECLDKILELEPEVLLIGHGEPLFGKENIKRQVAWTKKYIQDIRSVVRKLYEEGLSVEEVRARANEEMLKIDPAYSQLPVFFDVNPVNAYHLYFEIEREVLFESK</sequence>
<protein>
    <submittedName>
        <fullName evidence="3">Beta lactamase</fullName>
    </submittedName>
</protein>
<dbReference type="PANTHER" id="PTHR42951">
    <property type="entry name" value="METALLO-BETA-LACTAMASE DOMAIN-CONTAINING"/>
    <property type="match status" value="1"/>
</dbReference>
<dbReference type="SMART" id="SM00849">
    <property type="entry name" value="Lactamase_B"/>
    <property type="match status" value="1"/>
</dbReference>
<dbReference type="OrthoDB" id="420651at2"/>
<dbReference type="PANTHER" id="PTHR42951:SF20">
    <property type="entry name" value="BETA LACTAMASE"/>
    <property type="match status" value="1"/>
</dbReference>
<gene>
    <name evidence="3" type="ORF">THERU_04690</name>
</gene>
<keyword evidence="1" id="KW-0732">Signal</keyword>
<keyword evidence="4" id="KW-1185">Reference proteome</keyword>
<dbReference type="CDD" id="cd16282">
    <property type="entry name" value="metallo-hydrolase-like_MBL-fold"/>
    <property type="match status" value="1"/>
</dbReference>
<dbReference type="RefSeq" id="WP_025306104.1">
    <property type="nucleotide sequence ID" value="NZ_CP007028.1"/>
</dbReference>
<dbReference type="KEGG" id="trd:THERU_04690"/>
<organism evidence="4">
    <name type="scientific">Thermocrinis ruber</name>
    <dbReference type="NCBI Taxonomy" id="75906"/>
    <lineage>
        <taxon>Bacteria</taxon>
        <taxon>Pseudomonadati</taxon>
        <taxon>Aquificota</taxon>
        <taxon>Aquificia</taxon>
        <taxon>Aquificales</taxon>
        <taxon>Aquificaceae</taxon>
        <taxon>Thermocrinis</taxon>
    </lineage>
</organism>
<dbReference type="eggNOG" id="COG0491">
    <property type="taxonomic scope" value="Bacteria"/>
</dbReference>
<dbReference type="InterPro" id="IPR050855">
    <property type="entry name" value="NDM-1-like"/>
</dbReference>
<dbReference type="STRING" id="75906.THERU_04690"/>
<evidence type="ECO:0000313" key="3">
    <source>
        <dbReference type="EMBL" id="AHE96077.1"/>
    </source>
</evidence>
<dbReference type="AlphaFoldDB" id="W0DFP1"/>
<evidence type="ECO:0000256" key="1">
    <source>
        <dbReference type="SAM" id="SignalP"/>
    </source>
</evidence>
<feature type="signal peptide" evidence="1">
    <location>
        <begin position="1"/>
        <end position="17"/>
    </location>
</feature>